<name>A0A073CAN6_PLAA1</name>
<feature type="compositionally biased region" description="Low complexity" evidence="1">
    <location>
        <begin position="51"/>
        <end position="63"/>
    </location>
</feature>
<sequence length="123" mass="13132">MLNKFFGSKKKDGYYLEFGDAQDKQASPAESKPAPKAKAASAKAAKDQPETVAVAKPQTTTVAPPAPQPPPVEEPAPLNPQVKTPAGMNFSTEYLTSSSPTPRRRPGPSLAMFTDMANQMNRS</sequence>
<protein>
    <submittedName>
        <fullName evidence="2">Uncharacterized protein</fullName>
    </submittedName>
</protein>
<organism evidence="2 3">
    <name type="scientific">Planktothrix agardhii (strain NIVA-CYA 126/8)</name>
    <dbReference type="NCBI Taxonomy" id="388467"/>
    <lineage>
        <taxon>Bacteria</taxon>
        <taxon>Bacillati</taxon>
        <taxon>Cyanobacteriota</taxon>
        <taxon>Cyanophyceae</taxon>
        <taxon>Oscillatoriophycideae</taxon>
        <taxon>Oscillatoriales</taxon>
        <taxon>Microcoleaceae</taxon>
        <taxon>Planktothrix</taxon>
    </lineage>
</organism>
<evidence type="ECO:0000256" key="1">
    <source>
        <dbReference type="SAM" id="MobiDB-lite"/>
    </source>
</evidence>
<dbReference type="Proteomes" id="UP000027395">
    <property type="component" value="Chromosome"/>
</dbReference>
<reference evidence="2 3" key="1">
    <citation type="journal article" date="2014" name="Appl. Environ. Microbiol.">
        <title>Elucidation of insertion elements encoded on plasmids and in vitro construction of shuttle vectors from the toxic cyanobacterium Planktothrix.</title>
        <authorList>
            <person name="Christiansen G."/>
            <person name="Goesmann A."/>
            <person name="Kurmayer R."/>
        </authorList>
    </citation>
    <scope>NUCLEOTIDE SEQUENCE [LARGE SCALE GENOMIC DNA]</scope>
    <source>
        <strain evidence="2 3">NIVA-CYA 126/8</strain>
    </source>
</reference>
<dbReference type="eggNOG" id="ENOG5033DE7">
    <property type="taxonomic scope" value="Bacteria"/>
</dbReference>
<dbReference type="EMBL" id="CM002803">
    <property type="protein sequence ID" value="KEI65339.1"/>
    <property type="molecule type" value="Genomic_DNA"/>
</dbReference>
<dbReference type="RefSeq" id="WP_042151069.1">
    <property type="nucleotide sequence ID" value="NZ_CM002803.1"/>
</dbReference>
<keyword evidence="3" id="KW-1185">Reference proteome</keyword>
<feature type="compositionally biased region" description="Low complexity" evidence="1">
    <location>
        <begin position="26"/>
        <end position="43"/>
    </location>
</feature>
<accession>A0A073CAN6</accession>
<evidence type="ECO:0000313" key="3">
    <source>
        <dbReference type="Proteomes" id="UP000027395"/>
    </source>
</evidence>
<feature type="region of interest" description="Disordered" evidence="1">
    <location>
        <begin position="21"/>
        <end position="123"/>
    </location>
</feature>
<feature type="compositionally biased region" description="Pro residues" evidence="1">
    <location>
        <begin position="64"/>
        <end position="78"/>
    </location>
</feature>
<gene>
    <name evidence="2" type="ORF">A19Y_0089</name>
</gene>
<dbReference type="HOGENOM" id="CLU_123930_0_0_3"/>
<proteinExistence type="predicted"/>
<evidence type="ECO:0000313" key="2">
    <source>
        <dbReference type="EMBL" id="KEI65339.1"/>
    </source>
</evidence>
<dbReference type="PATRIC" id="fig|388467.6.peg.39"/>
<dbReference type="AlphaFoldDB" id="A0A073CAN6"/>